<keyword evidence="6 11" id="KW-0460">Magnesium</keyword>
<evidence type="ECO:0000256" key="4">
    <source>
        <dbReference type="ARBA" id="ARBA00022643"/>
    </source>
</evidence>
<comment type="similarity">
    <text evidence="11">Belongs to the IPP isomerase type 2 family.</text>
</comment>
<keyword evidence="7 11" id="KW-0521">NADP</keyword>
<dbReference type="PANTHER" id="PTHR43665">
    <property type="entry name" value="ISOPENTENYL-DIPHOSPHATE DELTA-ISOMERASE"/>
    <property type="match status" value="1"/>
</dbReference>
<feature type="binding site" evidence="11">
    <location>
        <begin position="97"/>
        <end position="99"/>
    </location>
    <ligand>
        <name>substrate</name>
    </ligand>
</feature>
<dbReference type="EC" id="5.3.3.2" evidence="11"/>
<dbReference type="CDD" id="cd02811">
    <property type="entry name" value="IDI-2_FMN"/>
    <property type="match status" value="1"/>
</dbReference>
<dbReference type="PIRSF" id="PIRSF003314">
    <property type="entry name" value="IPP_isomerase"/>
    <property type="match status" value="1"/>
</dbReference>
<feature type="domain" description="FMN-dependent dehydrogenase" evidence="12">
    <location>
        <begin position="5"/>
        <end position="98"/>
    </location>
</feature>
<feature type="binding site" evidence="11">
    <location>
        <position position="161"/>
    </location>
    <ligand>
        <name>Mg(2+)</name>
        <dbReference type="ChEBI" id="CHEBI:18420"/>
    </ligand>
</feature>
<evidence type="ECO:0000313" key="14">
    <source>
        <dbReference type="Proteomes" id="UP001208656"/>
    </source>
</evidence>
<name>A0ABT2WI58_9BACI</name>
<organism evidence="13 14">
    <name type="scientific">Pallidibacillus thermolactis</name>
    <dbReference type="NCBI Taxonomy" id="251051"/>
    <lineage>
        <taxon>Bacteria</taxon>
        <taxon>Bacillati</taxon>
        <taxon>Bacillota</taxon>
        <taxon>Bacilli</taxon>
        <taxon>Bacillales</taxon>
        <taxon>Bacillaceae</taxon>
        <taxon>Pallidibacillus</taxon>
    </lineage>
</organism>
<proteinExistence type="inferred from homology"/>
<keyword evidence="14" id="KW-1185">Reference proteome</keyword>
<dbReference type="PANTHER" id="PTHR43665:SF1">
    <property type="entry name" value="ISOPENTENYL-DIPHOSPHATE DELTA-ISOMERASE"/>
    <property type="match status" value="1"/>
</dbReference>
<feature type="binding site" evidence="11">
    <location>
        <begin position="8"/>
        <end position="9"/>
    </location>
    <ligand>
        <name>substrate</name>
    </ligand>
</feature>
<evidence type="ECO:0000259" key="12">
    <source>
        <dbReference type="Pfam" id="PF01070"/>
    </source>
</evidence>
<dbReference type="Gene3D" id="3.20.20.70">
    <property type="entry name" value="Aldolase class I"/>
    <property type="match status" value="1"/>
</dbReference>
<comment type="cofactor">
    <cofactor evidence="1 11">
        <name>FMN</name>
        <dbReference type="ChEBI" id="CHEBI:58210"/>
    </cofactor>
</comment>
<dbReference type="RefSeq" id="WP_263062145.1">
    <property type="nucleotide sequence ID" value="NZ_JAOUSE010000050.1"/>
</dbReference>
<evidence type="ECO:0000256" key="2">
    <source>
        <dbReference type="ARBA" id="ARBA00022490"/>
    </source>
</evidence>
<comment type="function">
    <text evidence="11">Involved in the biosynthesis of isoprenoids. Catalyzes the 1,3-allylic rearrangement of the homoallylic substrate isopentenyl (IPP) to its allylic isomer, dimethylallyl diphosphate (DMAPP).</text>
</comment>
<evidence type="ECO:0000256" key="5">
    <source>
        <dbReference type="ARBA" id="ARBA00022723"/>
    </source>
</evidence>
<keyword evidence="3 11" id="KW-0285">Flavoprotein</keyword>
<feature type="binding site" evidence="11">
    <location>
        <position position="125"/>
    </location>
    <ligand>
        <name>FMN</name>
        <dbReference type="ChEBI" id="CHEBI:58210"/>
    </ligand>
</feature>
<feature type="binding site" evidence="11">
    <location>
        <position position="66"/>
    </location>
    <ligand>
        <name>FMN</name>
        <dbReference type="ChEBI" id="CHEBI:58210"/>
    </ligand>
</feature>
<evidence type="ECO:0000256" key="6">
    <source>
        <dbReference type="ARBA" id="ARBA00022842"/>
    </source>
</evidence>
<comment type="caution">
    <text evidence="11">Lacks conserved residue(s) required for the propagation of feature annotation.</text>
</comment>
<comment type="subcellular location">
    <subcellularLocation>
        <location evidence="11">Cytoplasm</location>
    </subcellularLocation>
</comment>
<protein>
    <recommendedName>
        <fullName evidence="11">Isopentenyl-diphosphate delta-isomerase</fullName>
        <shortName evidence="11">IPP isomerase</shortName>
        <ecNumber evidence="11">5.3.3.2</ecNumber>
    </recommendedName>
    <alternativeName>
        <fullName evidence="11">Isopentenyl diphosphate:dimethylallyl diphosphate isomerase</fullName>
    </alternativeName>
    <alternativeName>
        <fullName evidence="11">Isopentenyl pyrophosphate isomerase</fullName>
    </alternativeName>
    <alternativeName>
        <fullName evidence="11">Type 2 isopentenyl diphosphate isomerase</fullName>
        <shortName evidence="11">IDI-2</shortName>
    </alternativeName>
</protein>
<keyword evidence="8 11" id="KW-0414">Isoprene biosynthesis</keyword>
<evidence type="ECO:0000256" key="3">
    <source>
        <dbReference type="ARBA" id="ARBA00022630"/>
    </source>
</evidence>
<evidence type="ECO:0000256" key="1">
    <source>
        <dbReference type="ARBA" id="ARBA00001917"/>
    </source>
</evidence>
<dbReference type="InterPro" id="IPR011179">
    <property type="entry name" value="IPdP_isomerase"/>
</dbReference>
<feature type="domain" description="FMN-dependent dehydrogenase" evidence="12">
    <location>
        <begin position="175"/>
        <end position="336"/>
    </location>
</feature>
<keyword evidence="2 11" id="KW-0963">Cytoplasm</keyword>
<comment type="cofactor">
    <cofactor evidence="11">
        <name>NADPH</name>
        <dbReference type="ChEBI" id="CHEBI:57783"/>
    </cofactor>
</comment>
<feature type="binding site" evidence="11">
    <location>
        <position position="97"/>
    </location>
    <ligand>
        <name>FMN</name>
        <dbReference type="ChEBI" id="CHEBI:58210"/>
    </ligand>
</feature>
<dbReference type="Pfam" id="PF01070">
    <property type="entry name" value="FMN_dh"/>
    <property type="match status" value="2"/>
</dbReference>
<dbReference type="SUPFAM" id="SSF51395">
    <property type="entry name" value="FMN-linked oxidoreductases"/>
    <property type="match status" value="1"/>
</dbReference>
<evidence type="ECO:0000256" key="8">
    <source>
        <dbReference type="ARBA" id="ARBA00023229"/>
    </source>
</evidence>
<comment type="caution">
    <text evidence="13">The sequence shown here is derived from an EMBL/GenBank/DDBJ whole genome shotgun (WGS) entry which is preliminary data.</text>
</comment>
<feature type="binding site" evidence="11">
    <location>
        <begin position="67"/>
        <end position="69"/>
    </location>
    <ligand>
        <name>FMN</name>
        <dbReference type="ChEBI" id="CHEBI:58210"/>
    </ligand>
</feature>
<accession>A0ABT2WI58</accession>
<dbReference type="InterPro" id="IPR000262">
    <property type="entry name" value="FMN-dep_DH"/>
</dbReference>
<gene>
    <name evidence="11 13" type="primary">fni</name>
    <name evidence="13" type="ORF">OEV82_13075</name>
</gene>
<dbReference type="InterPro" id="IPR013785">
    <property type="entry name" value="Aldolase_TIM"/>
</dbReference>
<sequence length="342" mass="37676">MSDSIHKRKSEHIKIVLNEKVTGDQITTGFERVRLIHNALPEIDFKDIKTNTNFFGFEQKTPFLISSMTGGAEMAESINRNLAIAAEEKGWLLALGSTRALIESDEHHASFQVRKYAPTTPIIANLGAVQFNYGFGVDECKRILEITEANMLVLHLNSIQEIIQTEGNTNFNSLLSKIEQVCRELKVPVGVKEVGWGIDGETAKRLTDVGISFIDVAGAGGTSWSQVEKFRSKDKIKKMAAESFVDWGNPTVDCIVSVREKLPNQLVIASGGIHNGVQAAKALALGANFVGFGRSILKEATETPESVMEVMEIRELELKMAMFGIGVKTINELNETNRVKLL</sequence>
<keyword evidence="9 11" id="KW-0413">Isomerase</keyword>
<dbReference type="Proteomes" id="UP001208656">
    <property type="component" value="Unassembled WGS sequence"/>
</dbReference>
<evidence type="ECO:0000256" key="10">
    <source>
        <dbReference type="ARBA" id="ARBA00025810"/>
    </source>
</evidence>
<dbReference type="NCBIfam" id="TIGR02151">
    <property type="entry name" value="IPP_isom_2"/>
    <property type="match status" value="1"/>
</dbReference>
<evidence type="ECO:0000256" key="11">
    <source>
        <dbReference type="HAMAP-Rule" id="MF_00354"/>
    </source>
</evidence>
<evidence type="ECO:0000313" key="13">
    <source>
        <dbReference type="EMBL" id="MCU9595375.1"/>
    </source>
</evidence>
<dbReference type="HAMAP" id="MF_00354">
    <property type="entry name" value="Idi_2"/>
    <property type="match status" value="1"/>
</dbReference>
<feature type="binding site" evidence="11">
    <location>
        <position position="222"/>
    </location>
    <ligand>
        <name>FMN</name>
        <dbReference type="ChEBI" id="CHEBI:58210"/>
    </ligand>
</feature>
<evidence type="ECO:0000256" key="7">
    <source>
        <dbReference type="ARBA" id="ARBA00022857"/>
    </source>
</evidence>
<keyword evidence="4 11" id="KW-0288">FMN</keyword>
<dbReference type="SMART" id="SM01240">
    <property type="entry name" value="IMPDH"/>
    <property type="match status" value="1"/>
</dbReference>
<comment type="subunit">
    <text evidence="10 11">Homooctamer. Dimer of tetramers.</text>
</comment>
<comment type="cofactor">
    <cofactor evidence="11">
        <name>Mg(2+)</name>
        <dbReference type="ChEBI" id="CHEBI:18420"/>
    </cofactor>
</comment>
<dbReference type="EMBL" id="JAOUSE010000050">
    <property type="protein sequence ID" value="MCU9595375.1"/>
    <property type="molecule type" value="Genomic_DNA"/>
</dbReference>
<evidence type="ECO:0000256" key="9">
    <source>
        <dbReference type="ARBA" id="ARBA00023235"/>
    </source>
</evidence>
<feature type="binding site" evidence="11">
    <location>
        <position position="192"/>
    </location>
    <ligand>
        <name>FMN</name>
        <dbReference type="ChEBI" id="CHEBI:58210"/>
    </ligand>
</feature>
<dbReference type="GO" id="GO:0004452">
    <property type="term" value="F:isopentenyl-diphosphate delta-isomerase activity"/>
    <property type="evidence" value="ECO:0007669"/>
    <property type="project" value="UniProtKB-EC"/>
</dbReference>
<feature type="binding site" evidence="11">
    <location>
        <position position="160"/>
    </location>
    <ligand>
        <name>substrate</name>
    </ligand>
</feature>
<reference evidence="13 14" key="1">
    <citation type="submission" date="2022-10" db="EMBL/GenBank/DDBJ databases">
        <title>Description of Fervidibacillus gen. nov. in the family Fervidibacillaceae fam. nov. with two species, Fervidibacillus albus sp. nov., and Fervidibacillus halotolerans sp. nov., isolated from tidal flat sediments.</title>
        <authorList>
            <person name="Kwon K.K."/>
            <person name="Yang S.-H."/>
        </authorList>
    </citation>
    <scope>NUCLEOTIDE SEQUENCE [LARGE SCALE GENOMIC DNA]</scope>
    <source>
        <strain evidence="13 14">DSM 23332</strain>
    </source>
</reference>
<keyword evidence="5 11" id="KW-0479">Metal-binding</keyword>
<comment type="catalytic activity">
    <reaction evidence="11">
        <text>isopentenyl diphosphate = dimethylallyl diphosphate</text>
        <dbReference type="Rhea" id="RHEA:23284"/>
        <dbReference type="ChEBI" id="CHEBI:57623"/>
        <dbReference type="ChEBI" id="CHEBI:128769"/>
        <dbReference type="EC" id="5.3.3.2"/>
    </reaction>
</comment>